<dbReference type="PANTHER" id="PTHR43576">
    <property type="entry name" value="ALPHA-L-ARABINOFURANOSIDASE C-RELATED"/>
    <property type="match status" value="1"/>
</dbReference>
<dbReference type="GO" id="GO:0046556">
    <property type="term" value="F:alpha-L-arabinofuranosidase activity"/>
    <property type="evidence" value="ECO:0007669"/>
    <property type="project" value="UniProtKB-EC"/>
</dbReference>
<evidence type="ECO:0000256" key="6">
    <source>
        <dbReference type="ARBA" id="ARBA00023277"/>
    </source>
</evidence>
<dbReference type="Pfam" id="PF06964">
    <property type="entry name" value="Alpha-L-AF_C"/>
    <property type="match status" value="1"/>
</dbReference>
<dbReference type="GO" id="GO:0000272">
    <property type="term" value="P:polysaccharide catabolic process"/>
    <property type="evidence" value="ECO:0007669"/>
    <property type="project" value="TreeGrafter"/>
</dbReference>
<dbReference type="InterPro" id="IPR013780">
    <property type="entry name" value="Glyco_hydro_b"/>
</dbReference>
<feature type="signal peptide" evidence="8">
    <location>
        <begin position="1"/>
        <end position="17"/>
    </location>
</feature>
<evidence type="ECO:0000256" key="7">
    <source>
        <dbReference type="ARBA" id="ARBA00023295"/>
    </source>
</evidence>
<dbReference type="InterPro" id="IPR010720">
    <property type="entry name" value="Alpha-L-AF_C"/>
</dbReference>
<name>A0A8S8XJ06_9PROT</name>
<keyword evidence="11" id="KW-1185">Reference proteome</keyword>
<keyword evidence="7" id="KW-0326">Glycosidase</keyword>
<comment type="caution">
    <text evidence="10">The sequence shown here is derived from an EMBL/GenBank/DDBJ whole genome shotgun (WGS) entry which is preliminary data.</text>
</comment>
<feature type="chain" id="PRO_5035757003" description="non-reducing end alpha-L-arabinofuranosidase" evidence="8">
    <location>
        <begin position="18"/>
        <end position="510"/>
    </location>
</feature>
<dbReference type="SMART" id="SM00813">
    <property type="entry name" value="Alpha-L-AF_C"/>
    <property type="match status" value="1"/>
</dbReference>
<dbReference type="SUPFAM" id="SSF51011">
    <property type="entry name" value="Glycosyl hydrolase domain"/>
    <property type="match status" value="1"/>
</dbReference>
<evidence type="ECO:0000256" key="1">
    <source>
        <dbReference type="ARBA" id="ARBA00001462"/>
    </source>
</evidence>
<keyword evidence="5" id="KW-0378">Hydrolase</keyword>
<dbReference type="AlphaFoldDB" id="A0A8S8XJ06"/>
<dbReference type="Gene3D" id="2.60.40.1180">
    <property type="entry name" value="Golgi alpha-mannosidase II"/>
    <property type="match status" value="1"/>
</dbReference>
<evidence type="ECO:0000256" key="3">
    <source>
        <dbReference type="ARBA" id="ARBA00011165"/>
    </source>
</evidence>
<evidence type="ECO:0000313" key="11">
    <source>
        <dbReference type="Proteomes" id="UP000681075"/>
    </source>
</evidence>
<keyword evidence="8" id="KW-0732">Signal</keyword>
<evidence type="ECO:0000256" key="8">
    <source>
        <dbReference type="SAM" id="SignalP"/>
    </source>
</evidence>
<accession>A0A8S8XJ06</accession>
<dbReference type="GO" id="GO:0046373">
    <property type="term" value="P:L-arabinose metabolic process"/>
    <property type="evidence" value="ECO:0007669"/>
    <property type="project" value="InterPro"/>
</dbReference>
<dbReference type="Proteomes" id="UP000681075">
    <property type="component" value="Unassembled WGS sequence"/>
</dbReference>
<evidence type="ECO:0000313" key="10">
    <source>
        <dbReference type="EMBL" id="GIL41175.1"/>
    </source>
</evidence>
<protein>
    <recommendedName>
        <fullName evidence="4">non-reducing end alpha-L-arabinofuranosidase</fullName>
        <ecNumber evidence="4">3.2.1.55</ecNumber>
    </recommendedName>
</protein>
<sequence>MFKLMLVLLALGVPASAETMHADLVLHTDRPGAVIDPNLHGQFAEHLGEGMYGGLWVGETSLIPNTRGFRNDVVAALRDLGVPVVRWPGGCFADQYHWRDGIGPRDQRPVRINTSWGGVEESNAVGIHEFMDLAEQLGAKTYVNGNVGTGTPREMQDWIEYMTSDAPNGTLAQERRANGRDKPWRVDYVALGNELWECGGNMRPEFYADLYHQFATFVKTKDGNGPKKIAAGGYGDNVRWNEVLLRSNKKDIDAITMHHFSLPTGDWKKKGPATGFDEAHWMSVLRQALQMETLIAAHSAMMDRVDPNKKVALFVDEWSNWYDVDLGTNPGFLRQQNTLRDAISAAIVLNIFHAHADRVRMANITQMVNVLQAMVQTDGARMLLTPTYHVFRLFKPFRGATQIPVTRQAPPYRFGKDQIPALQAGAARTGDGHVQLALVNLDPHRAAQVALLTDAKEAAGQILTAATMDARNTFDAPDMVKPAPFTGARLAKGRLLLDLPAKSVVVLELR</sequence>
<evidence type="ECO:0000256" key="2">
    <source>
        <dbReference type="ARBA" id="ARBA00007186"/>
    </source>
</evidence>
<dbReference type="RefSeq" id="WP_420244551.1">
    <property type="nucleotide sequence ID" value="NZ_BOPV01000001.1"/>
</dbReference>
<gene>
    <name evidence="10" type="ORF">TMPK1_34120</name>
</gene>
<dbReference type="SUPFAM" id="SSF51445">
    <property type="entry name" value="(Trans)glycosidases"/>
    <property type="match status" value="1"/>
</dbReference>
<comment type="subunit">
    <text evidence="3">Homohexamer; trimer of dimers.</text>
</comment>
<proteinExistence type="inferred from homology"/>
<organism evidence="10 11">
    <name type="scientific">Roseiterribacter gracilis</name>
    <dbReference type="NCBI Taxonomy" id="2812848"/>
    <lineage>
        <taxon>Bacteria</taxon>
        <taxon>Pseudomonadati</taxon>
        <taxon>Pseudomonadota</taxon>
        <taxon>Alphaproteobacteria</taxon>
        <taxon>Rhodospirillales</taxon>
        <taxon>Roseiterribacteraceae</taxon>
        <taxon>Roseiterribacter</taxon>
    </lineage>
</organism>
<dbReference type="EC" id="3.2.1.55" evidence="4"/>
<evidence type="ECO:0000259" key="9">
    <source>
        <dbReference type="SMART" id="SM00813"/>
    </source>
</evidence>
<dbReference type="Gene3D" id="3.20.20.80">
    <property type="entry name" value="Glycosidases"/>
    <property type="match status" value="1"/>
</dbReference>
<dbReference type="InterPro" id="IPR055235">
    <property type="entry name" value="ASD1_cat"/>
</dbReference>
<evidence type="ECO:0000256" key="5">
    <source>
        <dbReference type="ARBA" id="ARBA00022801"/>
    </source>
</evidence>
<feature type="domain" description="Alpha-L-arabinofuranosidase C-terminal" evidence="9">
    <location>
        <begin position="316"/>
        <end position="503"/>
    </location>
</feature>
<dbReference type="Pfam" id="PF22848">
    <property type="entry name" value="ASD1_dom"/>
    <property type="match status" value="1"/>
</dbReference>
<comment type="similarity">
    <text evidence="2">Belongs to the glycosyl hydrolase 51 family.</text>
</comment>
<reference evidence="10" key="1">
    <citation type="submission" date="2021-02" db="EMBL/GenBank/DDBJ databases">
        <title>Genome sequence of Rhodospirillales sp. strain TMPK1 isolated from soil.</title>
        <authorList>
            <person name="Nakai R."/>
            <person name="Kusada H."/>
            <person name="Tamaki H."/>
        </authorList>
    </citation>
    <scope>NUCLEOTIDE SEQUENCE</scope>
    <source>
        <strain evidence="10">TMPK1</strain>
    </source>
</reference>
<comment type="catalytic activity">
    <reaction evidence="1">
        <text>Hydrolysis of terminal non-reducing alpha-L-arabinofuranoside residues in alpha-L-arabinosides.</text>
        <dbReference type="EC" id="3.2.1.55"/>
    </reaction>
</comment>
<evidence type="ECO:0000256" key="4">
    <source>
        <dbReference type="ARBA" id="ARBA00012670"/>
    </source>
</evidence>
<dbReference type="PANTHER" id="PTHR43576:SF2">
    <property type="entry name" value="INTRACELLULAR EXO-ALPHA-L-ARABINOFURANOSIDASE 2"/>
    <property type="match status" value="1"/>
</dbReference>
<dbReference type="InterPro" id="IPR017853">
    <property type="entry name" value="GH"/>
</dbReference>
<keyword evidence="6" id="KW-0119">Carbohydrate metabolism</keyword>
<dbReference type="EMBL" id="BOPV01000001">
    <property type="protein sequence ID" value="GIL41175.1"/>
    <property type="molecule type" value="Genomic_DNA"/>
</dbReference>